<dbReference type="SUPFAM" id="SSF74650">
    <property type="entry name" value="Galactose mutarotase-like"/>
    <property type="match status" value="1"/>
</dbReference>
<dbReference type="Gene3D" id="2.60.120.260">
    <property type="entry name" value="Galactose-binding domain-like"/>
    <property type="match status" value="1"/>
</dbReference>
<evidence type="ECO:0000256" key="5">
    <source>
        <dbReference type="ARBA" id="ARBA00022801"/>
    </source>
</evidence>
<dbReference type="Pfam" id="PF02836">
    <property type="entry name" value="Glyco_hydro_2_C"/>
    <property type="match status" value="1"/>
</dbReference>
<evidence type="ECO:0000256" key="4">
    <source>
        <dbReference type="ARBA" id="ARBA00013303"/>
    </source>
</evidence>
<evidence type="ECO:0000256" key="1">
    <source>
        <dbReference type="ARBA" id="ARBA00001412"/>
    </source>
</evidence>
<dbReference type="Gene3D" id="3.20.20.80">
    <property type="entry name" value="Glycosidases"/>
    <property type="match status" value="1"/>
</dbReference>
<dbReference type="EMBL" id="JACCBB010000001">
    <property type="protein sequence ID" value="NYD21303.1"/>
    <property type="molecule type" value="Genomic_DNA"/>
</dbReference>
<keyword evidence="5 9" id="KW-0378">Hydrolase</keyword>
<gene>
    <name evidence="9" type="ORF">BJ968_000843</name>
</gene>
<dbReference type="InterPro" id="IPR004199">
    <property type="entry name" value="B-gal_small/dom_5"/>
</dbReference>
<dbReference type="Pfam" id="PF02929">
    <property type="entry name" value="Bgal_small_N"/>
    <property type="match status" value="1"/>
</dbReference>
<dbReference type="GO" id="GO:0004565">
    <property type="term" value="F:beta-galactosidase activity"/>
    <property type="evidence" value="ECO:0007669"/>
    <property type="project" value="UniProtKB-EC"/>
</dbReference>
<keyword evidence="10" id="KW-1185">Reference proteome</keyword>
<evidence type="ECO:0000256" key="3">
    <source>
        <dbReference type="ARBA" id="ARBA00012756"/>
    </source>
</evidence>
<dbReference type="Gene3D" id="2.70.98.10">
    <property type="match status" value="1"/>
</dbReference>
<comment type="catalytic activity">
    <reaction evidence="1">
        <text>Hydrolysis of terminal non-reducing beta-D-galactose residues in beta-D-galactosides.</text>
        <dbReference type="EC" id="3.2.1.23"/>
    </reaction>
</comment>
<dbReference type="InterPro" id="IPR036156">
    <property type="entry name" value="Beta-gal/glucu_dom_sf"/>
</dbReference>
<dbReference type="Pfam" id="PF02837">
    <property type="entry name" value="Glyco_hydro_2_N"/>
    <property type="match status" value="1"/>
</dbReference>
<dbReference type="SUPFAM" id="SSF49785">
    <property type="entry name" value="Galactose-binding domain-like"/>
    <property type="match status" value="1"/>
</dbReference>
<dbReference type="SMART" id="SM01038">
    <property type="entry name" value="Bgal_small_N"/>
    <property type="match status" value="1"/>
</dbReference>
<proteinExistence type="inferred from homology"/>
<dbReference type="PANTHER" id="PTHR46323:SF2">
    <property type="entry name" value="BETA-GALACTOSIDASE"/>
    <property type="match status" value="1"/>
</dbReference>
<evidence type="ECO:0000256" key="6">
    <source>
        <dbReference type="ARBA" id="ARBA00023295"/>
    </source>
</evidence>
<dbReference type="Pfam" id="PF16353">
    <property type="entry name" value="LacZ_4"/>
    <property type="match status" value="1"/>
</dbReference>
<evidence type="ECO:0000256" key="7">
    <source>
        <dbReference type="ARBA" id="ARBA00032230"/>
    </source>
</evidence>
<dbReference type="InterPro" id="IPR017853">
    <property type="entry name" value="GH"/>
</dbReference>
<dbReference type="InterPro" id="IPR023230">
    <property type="entry name" value="Glyco_hydro_2_CS"/>
</dbReference>
<dbReference type="InterPro" id="IPR032312">
    <property type="entry name" value="LacZ_4"/>
</dbReference>
<dbReference type="Gene3D" id="2.60.40.10">
    <property type="entry name" value="Immunoglobulins"/>
    <property type="match status" value="2"/>
</dbReference>
<dbReference type="EC" id="3.2.1.23" evidence="3"/>
<dbReference type="InterPro" id="IPR011013">
    <property type="entry name" value="Gal_mutarotase_sf_dom"/>
</dbReference>
<dbReference type="SUPFAM" id="SSF49303">
    <property type="entry name" value="beta-Galactosidase/glucuronidase domain"/>
    <property type="match status" value="2"/>
</dbReference>
<dbReference type="SUPFAM" id="SSF51445">
    <property type="entry name" value="(Trans)glycosidases"/>
    <property type="match status" value="1"/>
</dbReference>
<protein>
    <recommendedName>
        <fullName evidence="4">Beta-galactosidase</fullName>
        <ecNumber evidence="3">3.2.1.23</ecNumber>
    </recommendedName>
    <alternativeName>
        <fullName evidence="7">Lactase</fullName>
    </alternativeName>
</protein>
<sequence length="971" mass="105594">MSHWFEDFAPARGALPARAWLRSDASTLPLNGGWRFRYAERADGPTDFAEPAFDDAGWDEIAVPGHWQLQGWGAPAYTNVTYPFPVEPPFVPDENPTGDHRRAFTVPAAFGDARVVLRFEGVDSAFTAWVDGVEVGRSVGSRLPVEFDVTDALGPGDQHVLAVRVHQWSGASYLEDQDMWWLSGIFRDVTLLARPAGGVEDVFVHAGYSGGTGTLRVDTPSPARLLVPELGVDAATNEDVAVGPVQPWSAEVPRLYDAEVVTGAERVRLRIGFRTVAIVDGVFTVNGAPVKLRGVNRHEVSADRGRAVTEDEMLADVLLMKRHNVNAVRTSHYPPHPRFLELCDEHGLWVVDECDLETHGFWSLDWRDNPSDDPRWHDALIDRITRTVERDKNHPSVVLWSLGNESGTGRNLAAMSAWVKDRDGSRPVHYEHDWAVPYADVYSRMYATHAEVAAIATRTEEPLPDAAADARRRAMPFVQCEYAHAMGNGPGGLVEYQDLFESSERCMGGFVWEWIDHGLRQTGPDGRERFAYGGDFGEPVHDGAFVADGLVFPDRTPSPGLLDYAAVIAQVRLRPDSTSGEPRLRLTNHHDVVDLGHVRLRWTVEDDGVEVAAGELPTPKLPPRASALLDLPDEIAALAPATGERWFTVVAELAEGTTWAPAGHVLGRGQVQLATTPAADAPAAAGTPVQRLGADVTVGPAVLDARTGTLLRLAGHPVGVAELALWRAPTDNDRGEHGEPLEPAWRALGLHRVRHRTVDVRIDGQVEGDGGPGVVVRRRSAPAGTDTGFATTWRWAAEGTGARLTVDVVPQTPGALAAPLPRLGIRLALPRDLRHLTWFGRGPGEAYPDTGTATWVGRFSRTVEELQTPYVRPQENGQRADVRWAELTSAAGRGLRVSSAEPFGVTVRPWSTETLDAATHTSALDDEGRVWLHLDHAQQGIGSGSCGPGALPAYRLEAAPASFSFLFEALG</sequence>
<comment type="similarity">
    <text evidence="2">Belongs to the glycosyl hydrolase 2 family.</text>
</comment>
<name>A0A7Y9ASQ9_9ACTN</name>
<evidence type="ECO:0000259" key="8">
    <source>
        <dbReference type="SMART" id="SM01038"/>
    </source>
</evidence>
<dbReference type="InterPro" id="IPR014718">
    <property type="entry name" value="GH-type_carb-bd"/>
</dbReference>
<keyword evidence="6 9" id="KW-0326">Glycosidase</keyword>
<dbReference type="InterPro" id="IPR006103">
    <property type="entry name" value="Glyco_hydro_2_cat"/>
</dbReference>
<feature type="domain" description="Beta galactosidase small chain/" evidence="8">
    <location>
        <begin position="697"/>
        <end position="968"/>
    </location>
</feature>
<dbReference type="PRINTS" id="PR00132">
    <property type="entry name" value="GLHYDRLASE2"/>
</dbReference>
<dbReference type="InterPro" id="IPR023232">
    <property type="entry name" value="Glyco_hydro_2_AS"/>
</dbReference>
<dbReference type="GO" id="GO:0030246">
    <property type="term" value="F:carbohydrate binding"/>
    <property type="evidence" value="ECO:0007669"/>
    <property type="project" value="InterPro"/>
</dbReference>
<evidence type="ECO:0000313" key="9">
    <source>
        <dbReference type="EMBL" id="NYD21303.1"/>
    </source>
</evidence>
<reference evidence="9 10" key="1">
    <citation type="submission" date="2020-07" db="EMBL/GenBank/DDBJ databases">
        <title>Sequencing the genomes of 1000 actinobacteria strains.</title>
        <authorList>
            <person name="Klenk H.-P."/>
        </authorList>
    </citation>
    <scope>NUCLEOTIDE SEQUENCE [LARGE SCALE GENOMIC DNA]</scope>
    <source>
        <strain evidence="9 10">DSM 7487</strain>
    </source>
</reference>
<accession>A0A7Y9ASQ9</accession>
<dbReference type="Proteomes" id="UP000521922">
    <property type="component" value="Unassembled WGS sequence"/>
</dbReference>
<dbReference type="PANTHER" id="PTHR46323">
    <property type="entry name" value="BETA-GALACTOSIDASE"/>
    <property type="match status" value="1"/>
</dbReference>
<dbReference type="GO" id="GO:0005990">
    <property type="term" value="P:lactose catabolic process"/>
    <property type="evidence" value="ECO:0007669"/>
    <property type="project" value="TreeGrafter"/>
</dbReference>
<dbReference type="AlphaFoldDB" id="A0A7Y9ASQ9"/>
<dbReference type="InterPro" id="IPR013783">
    <property type="entry name" value="Ig-like_fold"/>
</dbReference>
<dbReference type="InterPro" id="IPR006101">
    <property type="entry name" value="Glyco_hydro_2"/>
</dbReference>
<organism evidence="9 10">
    <name type="scientific">Kineococcus aurantiacus</name>
    <dbReference type="NCBI Taxonomy" id="37633"/>
    <lineage>
        <taxon>Bacteria</taxon>
        <taxon>Bacillati</taxon>
        <taxon>Actinomycetota</taxon>
        <taxon>Actinomycetes</taxon>
        <taxon>Kineosporiales</taxon>
        <taxon>Kineosporiaceae</taxon>
        <taxon>Kineococcus</taxon>
    </lineage>
</organism>
<dbReference type="InterPro" id="IPR050347">
    <property type="entry name" value="Bact_Beta-galactosidase"/>
</dbReference>
<dbReference type="InterPro" id="IPR008979">
    <property type="entry name" value="Galactose-bd-like_sf"/>
</dbReference>
<dbReference type="GO" id="GO:0009341">
    <property type="term" value="C:beta-galactosidase complex"/>
    <property type="evidence" value="ECO:0007669"/>
    <property type="project" value="InterPro"/>
</dbReference>
<evidence type="ECO:0000256" key="2">
    <source>
        <dbReference type="ARBA" id="ARBA00007401"/>
    </source>
</evidence>
<comment type="caution">
    <text evidence="9">The sequence shown here is derived from an EMBL/GenBank/DDBJ whole genome shotgun (WGS) entry which is preliminary data.</text>
</comment>
<evidence type="ECO:0000313" key="10">
    <source>
        <dbReference type="Proteomes" id="UP000521922"/>
    </source>
</evidence>
<dbReference type="PROSITE" id="PS00719">
    <property type="entry name" value="GLYCOSYL_HYDROL_F2_1"/>
    <property type="match status" value="1"/>
</dbReference>
<dbReference type="RefSeq" id="WP_179749504.1">
    <property type="nucleotide sequence ID" value="NZ_BAAAGN010000006.1"/>
</dbReference>
<dbReference type="PROSITE" id="PS00608">
    <property type="entry name" value="GLYCOSYL_HYDROL_F2_2"/>
    <property type="match status" value="1"/>
</dbReference>
<dbReference type="InterPro" id="IPR006104">
    <property type="entry name" value="Glyco_hydro_2_N"/>
</dbReference>